<comment type="function">
    <text evidence="1">Component of the sarcoglycan complex, a subcomplex of the dystrophin-glycoprotein complex which forms a link between the F-actin cytoskeleton and the extracellular matrix.</text>
</comment>
<evidence type="ECO:0000256" key="16">
    <source>
        <dbReference type="ARBA" id="ARBA00023212"/>
    </source>
</evidence>
<dbReference type="GO" id="GO:0042383">
    <property type="term" value="C:sarcolemma"/>
    <property type="evidence" value="ECO:0007669"/>
    <property type="project" value="UniProtKB-SubCell"/>
</dbReference>
<dbReference type="GeneTree" id="ENSGT00390000005672"/>
<accession>H2PMW5</accession>
<evidence type="ECO:0000313" key="21">
    <source>
        <dbReference type="Proteomes" id="UP000001595"/>
    </source>
</evidence>
<evidence type="ECO:0000256" key="3">
    <source>
        <dbReference type="ARBA" id="ARBA00004279"/>
    </source>
</evidence>
<dbReference type="SMART" id="SM00736">
    <property type="entry name" value="CADG"/>
    <property type="match status" value="1"/>
</dbReference>
<dbReference type="AlphaFoldDB" id="H2PMW5"/>
<dbReference type="HOGENOM" id="CLU_053258_1_0_1"/>
<evidence type="ECO:0000256" key="9">
    <source>
        <dbReference type="ARBA" id="ARBA00022490"/>
    </source>
</evidence>
<feature type="transmembrane region" description="Helical" evidence="18">
    <location>
        <begin position="344"/>
        <end position="367"/>
    </location>
</feature>
<keyword evidence="17" id="KW-0966">Cell projection</keyword>
<evidence type="ECO:0000256" key="12">
    <source>
        <dbReference type="ARBA" id="ARBA00022989"/>
    </source>
</evidence>
<keyword evidence="15" id="KW-0325">Glycoprotein</keyword>
<dbReference type="GO" id="GO:0005856">
    <property type="term" value="C:cytoskeleton"/>
    <property type="evidence" value="ECO:0007669"/>
    <property type="project" value="UniProtKB-SubCell"/>
</dbReference>
<evidence type="ECO:0000256" key="2">
    <source>
        <dbReference type="ARBA" id="ARBA00004245"/>
    </source>
</evidence>
<proteinExistence type="inferred from homology"/>
<keyword evidence="8" id="KW-1003">Cell membrane</keyword>
<evidence type="ECO:0000256" key="6">
    <source>
        <dbReference type="ARBA" id="ARBA00007721"/>
    </source>
</evidence>
<accession>A0A2J8WJR1</accession>
<evidence type="ECO:0000256" key="14">
    <source>
        <dbReference type="ARBA" id="ARBA00023136"/>
    </source>
</evidence>
<dbReference type="InterPro" id="IPR048347">
    <property type="entry name" value="Sarcoglycan_C"/>
</dbReference>
<keyword evidence="13" id="KW-0333">Golgi apparatus</keyword>
<dbReference type="Pfam" id="PF20989">
    <property type="entry name" value="Sarcoglycan_2_C"/>
    <property type="match status" value="1"/>
</dbReference>
<gene>
    <name evidence="20" type="primary">SGCE</name>
</gene>
<feature type="domain" description="Dystroglycan-type cadherin-like" evidence="19">
    <location>
        <begin position="49"/>
        <end position="157"/>
    </location>
</feature>
<reference evidence="20" key="2">
    <citation type="submission" date="2025-08" db="UniProtKB">
        <authorList>
            <consortium name="Ensembl"/>
        </authorList>
    </citation>
    <scope>IDENTIFICATION</scope>
</reference>
<evidence type="ECO:0000256" key="1">
    <source>
        <dbReference type="ARBA" id="ARBA00002860"/>
    </source>
</evidence>
<organism evidence="20 21">
    <name type="scientific">Pongo abelii</name>
    <name type="common">Sumatran orangutan</name>
    <name type="synonym">Pongo pygmaeus abelii</name>
    <dbReference type="NCBI Taxonomy" id="9601"/>
    <lineage>
        <taxon>Eukaryota</taxon>
        <taxon>Metazoa</taxon>
        <taxon>Chordata</taxon>
        <taxon>Craniata</taxon>
        <taxon>Vertebrata</taxon>
        <taxon>Euteleostomi</taxon>
        <taxon>Mammalia</taxon>
        <taxon>Eutheria</taxon>
        <taxon>Euarchontoglires</taxon>
        <taxon>Primates</taxon>
        <taxon>Haplorrhini</taxon>
        <taxon>Catarrhini</taxon>
        <taxon>Hominidae</taxon>
        <taxon>Pongo</taxon>
    </lineage>
</organism>
<keyword evidence="21" id="KW-1185">Reference proteome</keyword>
<evidence type="ECO:0000256" key="8">
    <source>
        <dbReference type="ARBA" id="ARBA00022475"/>
    </source>
</evidence>
<sequence length="464" mass="52680">MQLPRWWELGDPCAWTGQGRGTRRMSPATTGTFLLTVYSIFSKVHSDRNVYPSAGVLFVHVLEREYFKGEFPPYPKPGEISNDPITFNTNLMGYPDRPGWLRYIQRTPYSDGVLYGSPTAENVGKPTIIEITAYNRRTFETARHNLIINIMSAEDGVLLLSPRLECNGTISANCNLRLLGSDFPLPYQAEFFIKNMNVEEMLASEVLGDFLGAVKNVWQPERLNAINITSALDRGGRVPLPINDLKEGVYVMVGADVPFSSCLREVENPQNQLRCSQEMEPVITCDKKFRTQFYIDWCKISLVDKTKQVSTYQEVIRGEGILPDGGEYKPPSDSLKSRDYYTDFLITLAVPSAVALVLFLILAYIMCCRREGVEKRNMQTPDIQLVHHSAIQKSTKELRDMSKNREIAWPLSTLPVFHPVTGEMIPPLHTDNYDSTNMPLMQTQQNLPHQTQIPQQQTTGKWYP</sequence>
<keyword evidence="16" id="KW-0206">Cytoskeleton</keyword>
<evidence type="ECO:0000256" key="17">
    <source>
        <dbReference type="ARBA" id="ARBA00023273"/>
    </source>
</evidence>
<evidence type="ECO:0000256" key="10">
    <source>
        <dbReference type="ARBA" id="ARBA00022692"/>
    </source>
</evidence>
<comment type="subcellular location">
    <subcellularLocation>
        <location evidence="4">Cell membrane</location>
        <location evidence="4">Sarcolemma</location>
        <topology evidence="4">Single-pass membrane protein</topology>
    </subcellularLocation>
    <subcellularLocation>
        <location evidence="3">Cell projection</location>
        <location evidence="3">Dendrite</location>
    </subcellularLocation>
    <subcellularLocation>
        <location evidence="2">Cytoplasm</location>
        <location evidence="2">Cytoskeleton</location>
    </subcellularLocation>
    <subcellularLocation>
        <location evidence="5">Golgi apparatus</location>
    </subcellularLocation>
</comment>
<evidence type="ECO:0000256" key="11">
    <source>
        <dbReference type="ARBA" id="ARBA00022843"/>
    </source>
</evidence>
<evidence type="ECO:0000259" key="19">
    <source>
        <dbReference type="SMART" id="SM00736"/>
    </source>
</evidence>
<keyword evidence="12 18" id="KW-1133">Transmembrane helix</keyword>
<keyword evidence="11" id="KW-0832">Ubl conjugation</keyword>
<name>H2PMW5_PONAB</name>
<dbReference type="GO" id="GO:0016012">
    <property type="term" value="C:sarcoglycan complex"/>
    <property type="evidence" value="ECO:0007669"/>
    <property type="project" value="InterPro"/>
</dbReference>
<evidence type="ECO:0000313" key="20">
    <source>
        <dbReference type="Ensembl" id="ENSPPYP00000019959.2"/>
    </source>
</evidence>
<keyword evidence="9" id="KW-0963">Cytoplasm</keyword>
<reference evidence="20 21" key="1">
    <citation type="submission" date="2008-02" db="EMBL/GenBank/DDBJ databases">
        <title>A 6x draft sequence assembly of the Pongo pygmaeus abelii genome.</title>
        <authorList>
            <person name="Wilson R.K."/>
            <person name="Mardis E."/>
        </authorList>
    </citation>
    <scope>NUCLEOTIDE SEQUENCE [LARGE SCALE GENOMIC DNA]</scope>
</reference>
<protein>
    <recommendedName>
        <fullName evidence="7">Epsilon-sarcoglycan</fullName>
    </recommendedName>
</protein>
<reference evidence="20" key="3">
    <citation type="submission" date="2025-09" db="UniProtKB">
        <authorList>
            <consortium name="Ensembl"/>
        </authorList>
    </citation>
    <scope>IDENTIFICATION</scope>
</reference>
<evidence type="ECO:0000256" key="7">
    <source>
        <dbReference type="ARBA" id="ARBA00019887"/>
    </source>
</evidence>
<dbReference type="PANTHER" id="PTHR10132:SF17">
    <property type="entry name" value="EPSILON-SARCOGLYCAN"/>
    <property type="match status" value="1"/>
</dbReference>
<dbReference type="InterPro" id="IPR048346">
    <property type="entry name" value="Sarcoglycan_N"/>
</dbReference>
<dbReference type="InterPro" id="IPR006644">
    <property type="entry name" value="Cadg"/>
</dbReference>
<evidence type="ECO:0000256" key="18">
    <source>
        <dbReference type="SAM" id="Phobius"/>
    </source>
</evidence>
<dbReference type="PANTHER" id="PTHR10132">
    <property type="entry name" value="ALPHA-/EPSILON-SARCOGLYCAN FAMILY MEMBER"/>
    <property type="match status" value="1"/>
</dbReference>
<comment type="similarity">
    <text evidence="6">Belongs to the sarcoglycan alpha/epsilon family.</text>
</comment>
<dbReference type="Ensembl" id="ENSPPYT00000020747.2">
    <property type="protein sequence ID" value="ENSPPYP00000019959.2"/>
    <property type="gene ID" value="ENSPPYG00000017807.3"/>
</dbReference>
<dbReference type="InterPro" id="IPR008908">
    <property type="entry name" value="Sarcoglycan_alpha/epsilon"/>
</dbReference>
<dbReference type="Pfam" id="PF05510">
    <property type="entry name" value="Sarcoglycan_2"/>
    <property type="match status" value="1"/>
</dbReference>
<dbReference type="Proteomes" id="UP000001595">
    <property type="component" value="Chromosome 7"/>
</dbReference>
<evidence type="ECO:0000256" key="15">
    <source>
        <dbReference type="ARBA" id="ARBA00023180"/>
    </source>
</evidence>
<dbReference type="GO" id="GO:0030425">
    <property type="term" value="C:dendrite"/>
    <property type="evidence" value="ECO:0007669"/>
    <property type="project" value="UniProtKB-SubCell"/>
</dbReference>
<evidence type="ECO:0000256" key="5">
    <source>
        <dbReference type="ARBA" id="ARBA00004555"/>
    </source>
</evidence>
<dbReference type="GO" id="GO:0005794">
    <property type="term" value="C:Golgi apparatus"/>
    <property type="evidence" value="ECO:0007669"/>
    <property type="project" value="UniProtKB-SubCell"/>
</dbReference>
<keyword evidence="10 18" id="KW-0812">Transmembrane</keyword>
<evidence type="ECO:0000256" key="13">
    <source>
        <dbReference type="ARBA" id="ARBA00023034"/>
    </source>
</evidence>
<keyword evidence="14 18" id="KW-0472">Membrane</keyword>
<evidence type="ECO:0000256" key="4">
    <source>
        <dbReference type="ARBA" id="ARBA00004513"/>
    </source>
</evidence>